<reference evidence="12" key="1">
    <citation type="journal article" date="2023" name="Int. J. Syst. Evol. Microbiol.">
        <title>Mesoterricola silvestris gen. nov., sp. nov., Mesoterricola sediminis sp. nov., Geothrix oryzae sp. nov., Geothrix edaphica sp. nov., Geothrix rubra sp. nov., and Geothrix limicola sp. nov., six novel members of Acidobacteriota isolated from soils.</title>
        <authorList>
            <person name="Itoh H."/>
            <person name="Sugisawa Y."/>
            <person name="Mise K."/>
            <person name="Xu Z."/>
            <person name="Kuniyasu M."/>
            <person name="Ushijima N."/>
            <person name="Kawano K."/>
            <person name="Kobayashi E."/>
            <person name="Shiratori Y."/>
            <person name="Masuda Y."/>
            <person name="Senoo K."/>
        </authorList>
    </citation>
    <scope>NUCLEOTIDE SEQUENCE [LARGE SCALE GENOMIC DNA]</scope>
    <source>
        <strain evidence="12">W79</strain>
    </source>
</reference>
<dbReference type="GO" id="GO:0005525">
    <property type="term" value="F:GTP binding"/>
    <property type="evidence" value="ECO:0007669"/>
    <property type="project" value="UniProtKB-UniRule"/>
</dbReference>
<comment type="pathway">
    <text evidence="8 10">Purine metabolism; AMP biosynthesis via de novo pathway; AMP from IMP: step 1/2.</text>
</comment>
<dbReference type="GO" id="GO:0046040">
    <property type="term" value="P:IMP metabolic process"/>
    <property type="evidence" value="ECO:0007669"/>
    <property type="project" value="TreeGrafter"/>
</dbReference>
<keyword evidence="12" id="KW-1185">Reference proteome</keyword>
<dbReference type="InterPro" id="IPR018220">
    <property type="entry name" value="Adenylosuccin_syn_GTP-bd"/>
</dbReference>
<dbReference type="PANTHER" id="PTHR11846:SF0">
    <property type="entry name" value="ADENYLOSUCCINATE SYNTHETASE"/>
    <property type="match status" value="1"/>
</dbReference>
<feature type="binding site" evidence="8">
    <location>
        <begin position="414"/>
        <end position="416"/>
    </location>
    <ligand>
        <name>GTP</name>
        <dbReference type="ChEBI" id="CHEBI:37565"/>
    </ligand>
</feature>
<evidence type="ECO:0000313" key="12">
    <source>
        <dbReference type="Proteomes" id="UP001238179"/>
    </source>
</evidence>
<dbReference type="NCBIfam" id="TIGR00184">
    <property type="entry name" value="purA"/>
    <property type="match status" value="1"/>
</dbReference>
<feature type="binding site" evidence="8">
    <location>
        <begin position="16"/>
        <end position="22"/>
    </location>
    <ligand>
        <name>GTP</name>
        <dbReference type="ChEBI" id="CHEBI:37565"/>
    </ligand>
</feature>
<comment type="catalytic activity">
    <reaction evidence="8 10">
        <text>IMP + L-aspartate + GTP = N(6)-(1,2-dicarboxyethyl)-AMP + GDP + phosphate + 2 H(+)</text>
        <dbReference type="Rhea" id="RHEA:15753"/>
        <dbReference type="ChEBI" id="CHEBI:15378"/>
        <dbReference type="ChEBI" id="CHEBI:29991"/>
        <dbReference type="ChEBI" id="CHEBI:37565"/>
        <dbReference type="ChEBI" id="CHEBI:43474"/>
        <dbReference type="ChEBI" id="CHEBI:57567"/>
        <dbReference type="ChEBI" id="CHEBI:58053"/>
        <dbReference type="ChEBI" id="CHEBI:58189"/>
        <dbReference type="EC" id="6.3.4.4"/>
    </reaction>
</comment>
<keyword evidence="2 8" id="KW-0436">Ligase</keyword>
<comment type="similarity">
    <text evidence="8 10">Belongs to the adenylosuccinate synthetase family.</text>
</comment>
<comment type="cofactor">
    <cofactor evidence="8">
        <name>Mg(2+)</name>
        <dbReference type="ChEBI" id="CHEBI:18420"/>
    </cofactor>
    <text evidence="8">Binds 1 Mg(2+) ion per subunit.</text>
</comment>
<dbReference type="InterPro" id="IPR042109">
    <property type="entry name" value="Adenylosuccinate_synth_dom1"/>
</dbReference>
<evidence type="ECO:0000256" key="3">
    <source>
        <dbReference type="ARBA" id="ARBA00022723"/>
    </source>
</evidence>
<dbReference type="EMBL" id="AP027080">
    <property type="protein sequence ID" value="BDU71131.1"/>
    <property type="molecule type" value="Genomic_DNA"/>
</dbReference>
<keyword evidence="8" id="KW-0963">Cytoplasm</keyword>
<evidence type="ECO:0000256" key="5">
    <source>
        <dbReference type="ARBA" id="ARBA00022755"/>
    </source>
</evidence>
<keyword evidence="5 8" id="KW-0658">Purine biosynthesis</keyword>
<dbReference type="FunFam" id="1.10.300.10:FF:000001">
    <property type="entry name" value="Adenylosuccinate synthetase"/>
    <property type="match status" value="1"/>
</dbReference>
<feature type="binding site" description="in other chain" evidence="8">
    <location>
        <position position="224"/>
    </location>
    <ligand>
        <name>IMP</name>
        <dbReference type="ChEBI" id="CHEBI:58053"/>
        <note>ligand shared between dimeric partners</note>
    </ligand>
</feature>
<feature type="binding site" evidence="8">
    <location>
        <position position="17"/>
    </location>
    <ligand>
        <name>Mg(2+)</name>
        <dbReference type="ChEBI" id="CHEBI:18420"/>
    </ligand>
</feature>
<dbReference type="Gene3D" id="3.40.440.10">
    <property type="entry name" value="Adenylosuccinate Synthetase, subunit A, domain 1"/>
    <property type="match status" value="1"/>
</dbReference>
<name>A0AA48GSW0_9BACT</name>
<feature type="binding site" description="in other chain" evidence="8">
    <location>
        <position position="131"/>
    </location>
    <ligand>
        <name>IMP</name>
        <dbReference type="ChEBI" id="CHEBI:58053"/>
        <note>ligand shared between dimeric partners</note>
    </ligand>
</feature>
<dbReference type="Proteomes" id="UP001238179">
    <property type="component" value="Chromosome"/>
</dbReference>
<feature type="binding site" description="in other chain" evidence="8">
    <location>
        <begin position="17"/>
        <end position="20"/>
    </location>
    <ligand>
        <name>IMP</name>
        <dbReference type="ChEBI" id="CHEBI:58053"/>
        <note>ligand shared between dimeric partners</note>
    </ligand>
</feature>
<dbReference type="GO" id="GO:0044208">
    <property type="term" value="P:'de novo' AMP biosynthetic process"/>
    <property type="evidence" value="ECO:0007669"/>
    <property type="project" value="UniProtKB-UniRule"/>
</dbReference>
<dbReference type="EC" id="6.3.4.4" evidence="8 10"/>
<dbReference type="FunFam" id="3.90.170.10:FF:000001">
    <property type="entry name" value="Adenylosuccinate synthetase"/>
    <property type="match status" value="1"/>
</dbReference>
<dbReference type="KEGG" id="msil:METEAL_03050"/>
<sequence>MGVLAENLAILGLQWGDEGKGKLVDLLSGRFRNVVRFQGGNNAGHTVVVDGVSIALHQVPSGALHEGCFLGVGSGVVLNLEVFLQELDRLAKRGFDLSGRLLISDKAHIILPHHIALDKWREGGLNKIGTTGRGIGPAYEMKAARMGVRMGDLLHPDTLRERISHGHAEVAQLLGPGAGLASVEDTARDLLAIAQPLLPLIGDIQDHLWSAWRRGESILFEGAQATLLDIDHGTYPYVTSSNCSIGGLFTGTGLPPKALSHVLGVAKAYTTRVGAGPMPSELLDATGDRIRDLGREFGTTTGRPRRCGWFDAVITGHACRVNGVDGLGLMKLDVLDGFDQVGLVVGYRDGEGRVGTRIPSCIQDWNDLKPEIKYFKGWSTPTRGIQDPARLPAEARAYLDALTESVDTPIAYLSTGPDRVEGYVEPGSFLANLL</sequence>
<dbReference type="GO" id="GO:0004019">
    <property type="term" value="F:adenylosuccinate synthase activity"/>
    <property type="evidence" value="ECO:0007669"/>
    <property type="project" value="UniProtKB-UniRule"/>
</dbReference>
<dbReference type="SMART" id="SM00788">
    <property type="entry name" value="Adenylsucc_synt"/>
    <property type="match status" value="1"/>
</dbReference>
<evidence type="ECO:0000256" key="4">
    <source>
        <dbReference type="ARBA" id="ARBA00022741"/>
    </source>
</evidence>
<feature type="binding site" description="in other chain" evidence="8">
    <location>
        <position position="239"/>
    </location>
    <ligand>
        <name>IMP</name>
        <dbReference type="ChEBI" id="CHEBI:58053"/>
        <note>ligand shared between dimeric partners</note>
    </ligand>
</feature>
<feature type="binding site" evidence="8">
    <location>
        <begin position="44"/>
        <end position="46"/>
    </location>
    <ligand>
        <name>GTP</name>
        <dbReference type="ChEBI" id="CHEBI:37565"/>
    </ligand>
</feature>
<dbReference type="PROSITE" id="PS00513">
    <property type="entry name" value="ADENYLOSUCCIN_SYN_2"/>
    <property type="match status" value="1"/>
</dbReference>
<feature type="binding site" evidence="8">
    <location>
        <position position="145"/>
    </location>
    <ligand>
        <name>IMP</name>
        <dbReference type="ChEBI" id="CHEBI:58053"/>
        <note>ligand shared between dimeric partners</note>
    </ligand>
</feature>
<keyword evidence="3 8" id="KW-0479">Metal-binding</keyword>
<dbReference type="AlphaFoldDB" id="A0AA48GSW0"/>
<evidence type="ECO:0000256" key="9">
    <source>
        <dbReference type="PROSITE-ProRule" id="PRU10134"/>
    </source>
</evidence>
<evidence type="ECO:0000256" key="2">
    <source>
        <dbReference type="ARBA" id="ARBA00022598"/>
    </source>
</evidence>
<dbReference type="RefSeq" id="WP_316414016.1">
    <property type="nucleotide sequence ID" value="NZ_AP027080.1"/>
</dbReference>
<evidence type="ECO:0000256" key="6">
    <source>
        <dbReference type="ARBA" id="ARBA00022842"/>
    </source>
</evidence>
<evidence type="ECO:0000256" key="8">
    <source>
        <dbReference type="HAMAP-Rule" id="MF_00011"/>
    </source>
</evidence>
<dbReference type="InterPro" id="IPR042111">
    <property type="entry name" value="Adenylosuccinate_synth_dom3"/>
</dbReference>
<feature type="active site" description="Proton acceptor" evidence="8">
    <location>
        <position position="17"/>
    </location>
</feature>
<evidence type="ECO:0000256" key="10">
    <source>
        <dbReference type="RuleBase" id="RU000520"/>
    </source>
</evidence>
<dbReference type="HAMAP" id="MF_00011">
    <property type="entry name" value="Adenylosucc_synth"/>
    <property type="match status" value="1"/>
</dbReference>
<dbReference type="GO" id="GO:0005737">
    <property type="term" value="C:cytoplasm"/>
    <property type="evidence" value="ECO:0007669"/>
    <property type="project" value="UniProtKB-SubCell"/>
</dbReference>
<accession>A0AA48GSW0</accession>
<dbReference type="PROSITE" id="PS01266">
    <property type="entry name" value="ADENYLOSUCCIN_SYN_1"/>
    <property type="match status" value="1"/>
</dbReference>
<dbReference type="GO" id="GO:0000287">
    <property type="term" value="F:magnesium ion binding"/>
    <property type="evidence" value="ECO:0007669"/>
    <property type="project" value="UniProtKB-UniRule"/>
</dbReference>
<feature type="binding site" description="in other chain" evidence="8">
    <location>
        <begin position="42"/>
        <end position="45"/>
    </location>
    <ligand>
        <name>IMP</name>
        <dbReference type="ChEBI" id="CHEBI:58053"/>
        <note>ligand shared between dimeric partners</note>
    </ligand>
</feature>
<keyword evidence="6 8" id="KW-0460">Magnesium</keyword>
<comment type="function">
    <text evidence="8">Plays an important role in the de novo pathway of purine nucleotide biosynthesis. Catalyzes the first committed step in the biosynthesis of AMP from IMP.</text>
</comment>
<feature type="binding site" evidence="8">
    <location>
        <position position="44"/>
    </location>
    <ligand>
        <name>Mg(2+)</name>
        <dbReference type="ChEBI" id="CHEBI:18420"/>
    </ligand>
</feature>
<feature type="binding site" evidence="8">
    <location>
        <position position="305"/>
    </location>
    <ligand>
        <name>GTP</name>
        <dbReference type="ChEBI" id="CHEBI:37565"/>
    </ligand>
</feature>
<feature type="binding site" evidence="8">
    <location>
        <begin position="299"/>
        <end position="305"/>
    </location>
    <ligand>
        <name>substrate</name>
    </ligand>
</feature>
<dbReference type="Pfam" id="PF00709">
    <property type="entry name" value="Adenylsucc_synt"/>
    <property type="match status" value="1"/>
</dbReference>
<feature type="active site" description="Proton donor" evidence="8">
    <location>
        <position position="45"/>
    </location>
</feature>
<dbReference type="Gene3D" id="1.10.300.10">
    <property type="entry name" value="Adenylosuccinate Synthetase, subunit A, domain 2"/>
    <property type="match status" value="1"/>
</dbReference>
<comment type="subcellular location">
    <subcellularLocation>
        <location evidence="8">Cytoplasm</location>
    </subcellularLocation>
</comment>
<proteinExistence type="inferred from homology"/>
<dbReference type="CDD" id="cd03108">
    <property type="entry name" value="AdSS"/>
    <property type="match status" value="1"/>
</dbReference>
<dbReference type="InterPro" id="IPR033128">
    <property type="entry name" value="Adenylosuccin_syn_Lys_AS"/>
</dbReference>
<dbReference type="SUPFAM" id="SSF52540">
    <property type="entry name" value="P-loop containing nucleoside triphosphate hydrolases"/>
    <property type="match status" value="1"/>
</dbReference>
<feature type="active site" evidence="9">
    <location>
        <position position="142"/>
    </location>
</feature>
<gene>
    <name evidence="8 11" type="primary">purA</name>
    <name evidence="11" type="ORF">METEAL_03050</name>
</gene>
<dbReference type="PANTHER" id="PTHR11846">
    <property type="entry name" value="ADENYLOSUCCINATE SYNTHETASE"/>
    <property type="match status" value="1"/>
</dbReference>
<protein>
    <recommendedName>
        <fullName evidence="8 10">Adenylosuccinate synthetase</fullName>
        <shortName evidence="8">AMPSase</shortName>
        <shortName evidence="8">AdSS</shortName>
        <ecNumber evidence="8 10">6.3.4.4</ecNumber>
    </recommendedName>
    <alternativeName>
        <fullName evidence="8">IMP--aspartate ligase</fullName>
    </alternativeName>
</protein>
<dbReference type="InterPro" id="IPR027417">
    <property type="entry name" value="P-loop_NTPase"/>
</dbReference>
<keyword evidence="4 8" id="KW-0547">Nucleotide-binding</keyword>
<evidence type="ECO:0000256" key="7">
    <source>
        <dbReference type="ARBA" id="ARBA00023134"/>
    </source>
</evidence>
<dbReference type="NCBIfam" id="NF002223">
    <property type="entry name" value="PRK01117.1"/>
    <property type="match status" value="1"/>
</dbReference>
<evidence type="ECO:0000313" key="11">
    <source>
        <dbReference type="EMBL" id="BDU71131.1"/>
    </source>
</evidence>
<dbReference type="Gene3D" id="3.90.170.10">
    <property type="entry name" value="Adenylosuccinate Synthetase, subunit A, domain 3"/>
    <property type="match status" value="1"/>
</dbReference>
<feature type="binding site" evidence="8">
    <location>
        <begin position="331"/>
        <end position="333"/>
    </location>
    <ligand>
        <name>GTP</name>
        <dbReference type="ChEBI" id="CHEBI:37565"/>
    </ligand>
</feature>
<feature type="binding site" description="in other chain" evidence="8">
    <location>
        <position position="303"/>
    </location>
    <ligand>
        <name>IMP</name>
        <dbReference type="ChEBI" id="CHEBI:58053"/>
        <note>ligand shared between dimeric partners</note>
    </ligand>
</feature>
<comment type="subunit">
    <text evidence="1 8">Homodimer.</text>
</comment>
<organism evidence="11 12">
    <name type="scientific">Mesoterricola silvestris</name>
    <dbReference type="NCBI Taxonomy" id="2927979"/>
    <lineage>
        <taxon>Bacteria</taxon>
        <taxon>Pseudomonadati</taxon>
        <taxon>Acidobacteriota</taxon>
        <taxon>Holophagae</taxon>
        <taxon>Holophagales</taxon>
        <taxon>Holophagaceae</taxon>
        <taxon>Mesoterricola</taxon>
    </lineage>
</organism>
<dbReference type="InterPro" id="IPR001114">
    <property type="entry name" value="Adenylosuccinate_synthetase"/>
</dbReference>
<evidence type="ECO:0000256" key="1">
    <source>
        <dbReference type="ARBA" id="ARBA00011738"/>
    </source>
</evidence>
<dbReference type="InterPro" id="IPR042110">
    <property type="entry name" value="Adenylosuccinate_synth_dom2"/>
</dbReference>
<keyword evidence="7 8" id="KW-0342">GTP-binding</keyword>